<feature type="compositionally biased region" description="Basic and acidic residues" evidence="2">
    <location>
        <begin position="409"/>
        <end position="420"/>
    </location>
</feature>
<evidence type="ECO:0000256" key="2">
    <source>
        <dbReference type="SAM" id="MobiDB-lite"/>
    </source>
</evidence>
<feature type="region of interest" description="Disordered" evidence="2">
    <location>
        <begin position="181"/>
        <end position="207"/>
    </location>
</feature>
<dbReference type="CDD" id="cd14724">
    <property type="entry name" value="ZIP_Gal4-like_1"/>
    <property type="match status" value="1"/>
</dbReference>
<comment type="caution">
    <text evidence="3">The sequence shown here is derived from an EMBL/GenBank/DDBJ whole genome shotgun (WGS) entry which is preliminary data.</text>
</comment>
<keyword evidence="4" id="KW-1185">Reference proteome</keyword>
<feature type="compositionally biased region" description="Low complexity" evidence="2">
    <location>
        <begin position="57"/>
        <end position="70"/>
    </location>
</feature>
<feature type="compositionally biased region" description="Low complexity" evidence="2">
    <location>
        <begin position="186"/>
        <end position="207"/>
    </location>
</feature>
<dbReference type="Proteomes" id="UP000799772">
    <property type="component" value="Unassembled WGS sequence"/>
</dbReference>
<protein>
    <submittedName>
        <fullName evidence="3">Uncharacterized protein</fullName>
    </submittedName>
</protein>
<gene>
    <name evidence="3" type="ORF">NA57DRAFT_80900</name>
</gene>
<feature type="region of interest" description="Disordered" evidence="2">
    <location>
        <begin position="1"/>
        <end position="21"/>
    </location>
</feature>
<feature type="compositionally biased region" description="Low complexity" evidence="2">
    <location>
        <begin position="10"/>
        <end position="20"/>
    </location>
</feature>
<feature type="region of interest" description="Disordered" evidence="2">
    <location>
        <begin position="356"/>
        <end position="427"/>
    </location>
</feature>
<feature type="coiled-coil region" evidence="1">
    <location>
        <begin position="288"/>
        <end position="346"/>
    </location>
</feature>
<reference evidence="3" key="1">
    <citation type="journal article" date="2020" name="Stud. Mycol.">
        <title>101 Dothideomycetes genomes: a test case for predicting lifestyles and emergence of pathogens.</title>
        <authorList>
            <person name="Haridas S."/>
            <person name="Albert R."/>
            <person name="Binder M."/>
            <person name="Bloem J."/>
            <person name="Labutti K."/>
            <person name="Salamov A."/>
            <person name="Andreopoulos B."/>
            <person name="Baker S."/>
            <person name="Barry K."/>
            <person name="Bills G."/>
            <person name="Bluhm B."/>
            <person name="Cannon C."/>
            <person name="Castanera R."/>
            <person name="Culley D."/>
            <person name="Daum C."/>
            <person name="Ezra D."/>
            <person name="Gonzalez J."/>
            <person name="Henrissat B."/>
            <person name="Kuo A."/>
            <person name="Liang C."/>
            <person name="Lipzen A."/>
            <person name="Lutzoni F."/>
            <person name="Magnuson J."/>
            <person name="Mondo S."/>
            <person name="Nolan M."/>
            <person name="Ohm R."/>
            <person name="Pangilinan J."/>
            <person name="Park H.-J."/>
            <person name="Ramirez L."/>
            <person name="Alfaro M."/>
            <person name="Sun H."/>
            <person name="Tritt A."/>
            <person name="Yoshinaga Y."/>
            <person name="Zwiers L.-H."/>
            <person name="Turgeon B."/>
            <person name="Goodwin S."/>
            <person name="Spatafora J."/>
            <person name="Crous P."/>
            <person name="Grigoriev I."/>
        </authorList>
    </citation>
    <scope>NUCLEOTIDE SEQUENCE</scope>
    <source>
        <strain evidence="3">CBS 133067</strain>
    </source>
</reference>
<name>A0A9P4M437_9PEZI</name>
<keyword evidence="1" id="KW-0175">Coiled coil</keyword>
<evidence type="ECO:0000313" key="4">
    <source>
        <dbReference type="Proteomes" id="UP000799772"/>
    </source>
</evidence>
<feature type="compositionally biased region" description="Polar residues" evidence="2">
    <location>
        <begin position="390"/>
        <end position="406"/>
    </location>
</feature>
<feature type="compositionally biased region" description="Polar residues" evidence="2">
    <location>
        <begin position="106"/>
        <end position="127"/>
    </location>
</feature>
<feature type="region of interest" description="Disordered" evidence="2">
    <location>
        <begin position="54"/>
        <end position="83"/>
    </location>
</feature>
<proteinExistence type="predicted"/>
<accession>A0A9P4M437</accession>
<organism evidence="3 4">
    <name type="scientific">Rhizodiscina lignyota</name>
    <dbReference type="NCBI Taxonomy" id="1504668"/>
    <lineage>
        <taxon>Eukaryota</taxon>
        <taxon>Fungi</taxon>
        <taxon>Dikarya</taxon>
        <taxon>Ascomycota</taxon>
        <taxon>Pezizomycotina</taxon>
        <taxon>Dothideomycetes</taxon>
        <taxon>Pleosporomycetidae</taxon>
        <taxon>Aulographales</taxon>
        <taxon>Rhizodiscinaceae</taxon>
        <taxon>Rhizodiscina</taxon>
    </lineage>
</organism>
<dbReference type="EMBL" id="ML978136">
    <property type="protein sequence ID" value="KAF2093897.1"/>
    <property type="molecule type" value="Genomic_DNA"/>
</dbReference>
<feature type="compositionally biased region" description="Low complexity" evidence="2">
    <location>
        <begin position="373"/>
        <end position="386"/>
    </location>
</feature>
<sequence length="483" mass="52823">MLDRSSRAISPSPSGHSCSSACMIEEEHVRHPRSLRRHPQSWYQGAYDEIILPSAPPSVLTSSSRSTSYSPEPPSPLEDAPPISHQRSLTATFLDKVKIPPIVTQTASRASLHSPTRSLSQFISSRSTPDEDTAPRSPSKNKQGPLFSDWFTGTSAPVNLGLIPSPSRDLSPFRESDDYISADMDSTYTSRPTRPRRSSTTNSQSQSTGFASKLSWFTKSVSPASPSQCRPSTSAAIDPSDDLLTLSISAALLPHGTPDILAPSSFHDLLSTSELLLSRYQAAYRAKATALADLRAEKDAQAEELEEAETRARHLKMQLDDMAEKAKAQEEEMRALSLELLAERRRREDEEIARRKSIQMVRGKDNRAGMRRGTSSSGSVSDSGFESDTDSAVGSVGSSFNSSPTLAKQEPEYDERRSGNERPLGQRRMSTYDTVLKTVAGEPAGAWAVMEGYREENRALRERVRELEGAVDGCLDMVAGLGI</sequence>
<evidence type="ECO:0000256" key="1">
    <source>
        <dbReference type="SAM" id="Coils"/>
    </source>
</evidence>
<feature type="region of interest" description="Disordered" evidence="2">
    <location>
        <begin position="106"/>
        <end position="148"/>
    </location>
</feature>
<evidence type="ECO:0000313" key="3">
    <source>
        <dbReference type="EMBL" id="KAF2093897.1"/>
    </source>
</evidence>
<dbReference type="AlphaFoldDB" id="A0A9P4M437"/>
<dbReference type="OrthoDB" id="5377009at2759"/>